<protein>
    <submittedName>
        <fullName evidence="1">Uncharacterized protein</fullName>
    </submittedName>
</protein>
<comment type="caution">
    <text evidence="1">The sequence shown here is derived from an EMBL/GenBank/DDBJ whole genome shotgun (WGS) entry which is preliminary data.</text>
</comment>
<dbReference type="Proteomes" id="UP001472677">
    <property type="component" value="Unassembled WGS sequence"/>
</dbReference>
<dbReference type="InterPro" id="IPR046960">
    <property type="entry name" value="PPR_At4g14850-like_plant"/>
</dbReference>
<name>A0ABR2CWD9_9ROSI</name>
<proteinExistence type="predicted"/>
<sequence length="82" mass="8957">MKPDGAIWCSLLAACRVHKHTELGESVAKPLLVLEPGNPGVYVLSSNIYAGAGRCVDVARIKTFLNNKEEQEIITTKTYLTL</sequence>
<dbReference type="Pfam" id="PF20431">
    <property type="entry name" value="E_motif"/>
    <property type="match status" value="1"/>
</dbReference>
<reference evidence="1 2" key="1">
    <citation type="journal article" date="2024" name="G3 (Bethesda)">
        <title>Genome assembly of Hibiscus sabdariffa L. provides insights into metabolisms of medicinal natural products.</title>
        <authorList>
            <person name="Kim T."/>
        </authorList>
    </citation>
    <scope>NUCLEOTIDE SEQUENCE [LARGE SCALE GENOMIC DNA]</scope>
    <source>
        <strain evidence="1">TK-2024</strain>
        <tissue evidence="1">Old leaves</tissue>
    </source>
</reference>
<dbReference type="PROSITE" id="PS51257">
    <property type="entry name" value="PROKAR_LIPOPROTEIN"/>
    <property type="match status" value="1"/>
</dbReference>
<gene>
    <name evidence="1" type="ORF">V6N12_048020</name>
</gene>
<dbReference type="EMBL" id="JBBPBM010000043">
    <property type="protein sequence ID" value="KAK8523500.1"/>
    <property type="molecule type" value="Genomic_DNA"/>
</dbReference>
<dbReference type="PANTHER" id="PTHR47926">
    <property type="entry name" value="PENTATRICOPEPTIDE REPEAT-CONTAINING PROTEIN"/>
    <property type="match status" value="1"/>
</dbReference>
<keyword evidence="2" id="KW-1185">Reference proteome</keyword>
<evidence type="ECO:0000313" key="2">
    <source>
        <dbReference type="Proteomes" id="UP001472677"/>
    </source>
</evidence>
<accession>A0ABR2CWD9</accession>
<evidence type="ECO:0000313" key="1">
    <source>
        <dbReference type="EMBL" id="KAK8523500.1"/>
    </source>
</evidence>
<dbReference type="InterPro" id="IPR046848">
    <property type="entry name" value="E_motif"/>
</dbReference>
<organism evidence="1 2">
    <name type="scientific">Hibiscus sabdariffa</name>
    <name type="common">roselle</name>
    <dbReference type="NCBI Taxonomy" id="183260"/>
    <lineage>
        <taxon>Eukaryota</taxon>
        <taxon>Viridiplantae</taxon>
        <taxon>Streptophyta</taxon>
        <taxon>Embryophyta</taxon>
        <taxon>Tracheophyta</taxon>
        <taxon>Spermatophyta</taxon>
        <taxon>Magnoliopsida</taxon>
        <taxon>eudicotyledons</taxon>
        <taxon>Gunneridae</taxon>
        <taxon>Pentapetalae</taxon>
        <taxon>rosids</taxon>
        <taxon>malvids</taxon>
        <taxon>Malvales</taxon>
        <taxon>Malvaceae</taxon>
        <taxon>Malvoideae</taxon>
        <taxon>Hibiscus</taxon>
    </lineage>
</organism>